<dbReference type="Pfam" id="PF13579">
    <property type="entry name" value="Glyco_trans_4_4"/>
    <property type="match status" value="1"/>
</dbReference>
<keyword evidence="1 5" id="KW-0328">Glycosyltransferase</keyword>
<accession>A0ABS7Y5F4</accession>
<comment type="caution">
    <text evidence="5">The sequence shown here is derived from an EMBL/GenBank/DDBJ whole genome shotgun (WGS) entry which is preliminary data.</text>
</comment>
<evidence type="ECO:0000259" key="3">
    <source>
        <dbReference type="Pfam" id="PF00534"/>
    </source>
</evidence>
<dbReference type="PANTHER" id="PTHR12526">
    <property type="entry name" value="GLYCOSYLTRANSFERASE"/>
    <property type="match status" value="1"/>
</dbReference>
<proteinExistence type="predicted"/>
<keyword evidence="6" id="KW-1185">Reference proteome</keyword>
<feature type="domain" description="Glycosyl transferase family 1" evidence="3">
    <location>
        <begin position="220"/>
        <end position="398"/>
    </location>
</feature>
<dbReference type="RefSeq" id="WP_225237295.1">
    <property type="nucleotide sequence ID" value="NZ_JAHYBX010000001.1"/>
</dbReference>
<evidence type="ECO:0000256" key="2">
    <source>
        <dbReference type="ARBA" id="ARBA00022679"/>
    </source>
</evidence>
<evidence type="ECO:0000259" key="4">
    <source>
        <dbReference type="Pfam" id="PF13579"/>
    </source>
</evidence>
<dbReference type="EC" id="2.4.-.-" evidence="5"/>
<keyword evidence="2 5" id="KW-0808">Transferase</keyword>
<dbReference type="GO" id="GO:0016757">
    <property type="term" value="F:glycosyltransferase activity"/>
    <property type="evidence" value="ECO:0007669"/>
    <property type="project" value="UniProtKB-KW"/>
</dbReference>
<evidence type="ECO:0000256" key="1">
    <source>
        <dbReference type="ARBA" id="ARBA00022676"/>
    </source>
</evidence>
<feature type="domain" description="Glycosyltransferase subfamily 4-like N-terminal" evidence="4">
    <location>
        <begin position="33"/>
        <end position="207"/>
    </location>
</feature>
<organism evidence="5 6">
    <name type="scientific">Massilia hydrophila</name>
    <dbReference type="NCBI Taxonomy" id="3044279"/>
    <lineage>
        <taxon>Bacteria</taxon>
        <taxon>Pseudomonadati</taxon>
        <taxon>Pseudomonadota</taxon>
        <taxon>Betaproteobacteria</taxon>
        <taxon>Burkholderiales</taxon>
        <taxon>Oxalobacteraceae</taxon>
        <taxon>Telluria group</taxon>
        <taxon>Massilia</taxon>
    </lineage>
</organism>
<dbReference type="SUPFAM" id="SSF53756">
    <property type="entry name" value="UDP-Glycosyltransferase/glycogen phosphorylase"/>
    <property type="match status" value="1"/>
</dbReference>
<reference evidence="5 6" key="1">
    <citation type="submission" date="2021-07" db="EMBL/GenBank/DDBJ databases">
        <title>Characterization of Violacein-producing bacteria and related species.</title>
        <authorList>
            <person name="Wilson H.S."/>
            <person name="De Leon M.E."/>
        </authorList>
    </citation>
    <scope>NUCLEOTIDE SEQUENCE [LARGE SCALE GENOMIC DNA]</scope>
    <source>
        <strain evidence="5 6">HSC-2F05</strain>
    </source>
</reference>
<protein>
    <submittedName>
        <fullName evidence="5">Glycosyltransferase</fullName>
        <ecNumber evidence="5">2.4.-.-</ecNumber>
    </submittedName>
</protein>
<dbReference type="Gene3D" id="3.40.50.2000">
    <property type="entry name" value="Glycogen Phosphorylase B"/>
    <property type="match status" value="2"/>
</dbReference>
<evidence type="ECO:0000313" key="5">
    <source>
        <dbReference type="EMBL" id="MCA1854876.1"/>
    </source>
</evidence>
<dbReference type="PANTHER" id="PTHR12526:SF510">
    <property type="entry name" value="D-INOSITOL 3-PHOSPHATE GLYCOSYLTRANSFERASE"/>
    <property type="match status" value="1"/>
</dbReference>
<sequence length="440" mass="46610">MSGPVTSTRYHIALISAHASPLAAAGTAHGLSETCVAGLARELARAGHGVDVFTRRVAPGQETLVHWHDRVRVIHVPAGPAGYLSGAQLLPHADAFARFVARFAAHSGRRQDRPYDIVHASATASGLVARQLKDLLGLPFVFTVHALARPRRHGPGAADSLAAARMRIEAELMRAADRVIAGSEQERHDLERLYAVPLARIAVVPCGFAPEELWPLPMAEARPRLGLDAERFTVLQLGQLVPRKGTDTVLLGLALLRQRHGIDAQLLVVGDAGAKADGRPGDSLEMARLRGAAADLGIGAHVRFTGQVPRGALRDYYGAADAVACLPWYAPCGITPLEAMACARPVLGSEVGGMPSLVEDGVSGFLLPPRDPAALAERLARLQRHPALALAMGAAGRRRACERHTWRQLAGQLAMLYTEVLAAGQPGPGAGPGSRRMVLT</sequence>
<name>A0ABS7Y5F4_9BURK</name>
<gene>
    <name evidence="5" type="ORF">LE190_02885</name>
</gene>
<dbReference type="Pfam" id="PF00534">
    <property type="entry name" value="Glycos_transf_1"/>
    <property type="match status" value="1"/>
</dbReference>
<dbReference type="EMBL" id="JAHYBX010000001">
    <property type="protein sequence ID" value="MCA1854876.1"/>
    <property type="molecule type" value="Genomic_DNA"/>
</dbReference>
<dbReference type="InterPro" id="IPR028098">
    <property type="entry name" value="Glyco_trans_4-like_N"/>
</dbReference>
<evidence type="ECO:0000313" key="6">
    <source>
        <dbReference type="Proteomes" id="UP001198602"/>
    </source>
</evidence>
<dbReference type="InterPro" id="IPR001296">
    <property type="entry name" value="Glyco_trans_1"/>
</dbReference>
<dbReference type="Proteomes" id="UP001198602">
    <property type="component" value="Unassembled WGS sequence"/>
</dbReference>